<dbReference type="PANTHER" id="PTHR42732:SF1">
    <property type="entry name" value="BETA-MANNOSIDASE"/>
    <property type="match status" value="1"/>
</dbReference>
<dbReference type="Pfam" id="PF00703">
    <property type="entry name" value="Glyco_hydro_2"/>
    <property type="match status" value="1"/>
</dbReference>
<evidence type="ECO:0000256" key="2">
    <source>
        <dbReference type="ARBA" id="ARBA00022801"/>
    </source>
</evidence>
<dbReference type="InterPro" id="IPR006103">
    <property type="entry name" value="Glyco_hydro_2_cat"/>
</dbReference>
<dbReference type="InterPro" id="IPR017853">
    <property type="entry name" value="GH"/>
</dbReference>
<dbReference type="InterPro" id="IPR021720">
    <property type="entry name" value="Malectin_dom"/>
</dbReference>
<dbReference type="PRINTS" id="PR00132">
    <property type="entry name" value="GLHYDRLASE2"/>
</dbReference>
<dbReference type="EC" id="3.2.1.23" evidence="10"/>
<dbReference type="InterPro" id="IPR006104">
    <property type="entry name" value="Glyco_hydro_2_N"/>
</dbReference>
<evidence type="ECO:0000313" key="10">
    <source>
        <dbReference type="EMBL" id="TWU44394.1"/>
    </source>
</evidence>
<dbReference type="InterPro" id="IPR008979">
    <property type="entry name" value="Galactose-bd-like_sf"/>
</dbReference>
<dbReference type="InterPro" id="IPR032311">
    <property type="entry name" value="DUF4982"/>
</dbReference>
<gene>
    <name evidence="10" type="primary">lacZ_3</name>
    <name evidence="10" type="ORF">Q31b_19300</name>
</gene>
<dbReference type="InterPro" id="IPR006101">
    <property type="entry name" value="Glyco_hydro_2"/>
</dbReference>
<dbReference type="GO" id="GO:0005975">
    <property type="term" value="P:carbohydrate metabolic process"/>
    <property type="evidence" value="ECO:0007669"/>
    <property type="project" value="InterPro"/>
</dbReference>
<comment type="similarity">
    <text evidence="1">Belongs to the glycosyl hydrolase 2 family.</text>
</comment>
<evidence type="ECO:0000256" key="1">
    <source>
        <dbReference type="ARBA" id="ARBA00007401"/>
    </source>
</evidence>
<evidence type="ECO:0000259" key="8">
    <source>
        <dbReference type="Pfam" id="PF11721"/>
    </source>
</evidence>
<dbReference type="Gene3D" id="3.20.20.80">
    <property type="entry name" value="Glycosidases"/>
    <property type="match status" value="1"/>
</dbReference>
<keyword evidence="3 10" id="KW-0326">Glycosidase</keyword>
<dbReference type="InterPro" id="IPR036156">
    <property type="entry name" value="Beta-gal/glucu_dom_sf"/>
</dbReference>
<dbReference type="EMBL" id="SJPY01000002">
    <property type="protein sequence ID" value="TWU44394.1"/>
    <property type="molecule type" value="Genomic_DNA"/>
</dbReference>
<dbReference type="PANTHER" id="PTHR42732">
    <property type="entry name" value="BETA-GALACTOSIDASE"/>
    <property type="match status" value="1"/>
</dbReference>
<dbReference type="Pfam" id="PF11721">
    <property type="entry name" value="Malectin"/>
    <property type="match status" value="1"/>
</dbReference>
<keyword evidence="2 10" id="KW-0378">Hydrolase</keyword>
<dbReference type="AlphaFoldDB" id="A0A5C6E728"/>
<dbReference type="InterPro" id="IPR051913">
    <property type="entry name" value="GH2_Domain-Containing"/>
</dbReference>
<keyword evidence="11" id="KW-1185">Reference proteome</keyword>
<dbReference type="SUPFAM" id="SSF51445">
    <property type="entry name" value="(Trans)glycosidases"/>
    <property type="match status" value="1"/>
</dbReference>
<sequence length="903" mass="102285" precursor="true">MKNFLTVSMLLLSSTVCAQDSEQIKYSINDSWIFFKDATEKPVALTEIGDRDVEIVNLPHTWNAEDAIHGATSKTEGFYRGPAWYIRNITVPSHYKDKELYVFFEGANQETDVFVNGQFAGNHIGGYTRFVFPISKFVKFDSSRESAEFELAVRVDTSHNLDIPTLQADFTFYGGIYRDVFLVATEKTHFNIEDHASNGIFIRTPKVSATQAELDVDVQLMNSGAADSKVKLESIIYGPDGEQVAAYSSDHKLAAGKVLTVKPVIQPIQNPALWSPDSPSQYRLVCKIYDAETNRKLDEVTNLFGCRWFSFDAKKGFFLNGKHMKLIGTNRHQDFKGIGNALPDYIHREDIKKLKEMGSNFLRIAHYPQDPAILELCDRLGILTTVETPIIDTISESDAFKQNCLNIQLEMIRQNYNHPSLIIWAYMNEVLLRPKYKDDKEKQKVYFQRVYEVASEIEALTRKQDPYRYTMIPNHANLNRYKETGLTDLPMIVGWNIYFGWYGGKITNVTSEMTKYHNAIPDKPIIVAEYGASADPRLHALAPVRFDFTMEYATRFHEEYLKSLANLPFIAGMNVWNYADFGSVGRVDTVANINNKGLVGIDRKPKDVFYFYQAALLKEPLIGIAAKTWIRRACVEDEAGKGICRMPVEVFSNQKELELFHNGISLGKKEIGDHNKAIWDVPFVDGDNLLRAISTTDKTVEDFATVKMDVYPIKLSNFPSSGLSLNCGDYRFFYDDQIDQAWFPEKEYSEGSWGYVGGKVYSMSPAPRQQHGTSEPIKGTHCDPLYQTQRIGIKQYRFDVPPGVYEVTLHFAELTGQKSTALPYELSGSDDKKPSSAKNRRFTVNVNGNPVIEQISLARDYGSFRAVKIKSFVTAEAGEPLILDFVPSEEDAVINAIELNKKL</sequence>
<dbReference type="Gene3D" id="2.60.120.430">
    <property type="entry name" value="Galactose-binding lectin"/>
    <property type="match status" value="1"/>
</dbReference>
<protein>
    <submittedName>
        <fullName evidence="10">Beta-galactosidase</fullName>
        <ecNumber evidence="10">3.2.1.23</ecNumber>
    </submittedName>
</protein>
<name>A0A5C6E728_9BACT</name>
<evidence type="ECO:0000256" key="3">
    <source>
        <dbReference type="ARBA" id="ARBA00023295"/>
    </source>
</evidence>
<dbReference type="SUPFAM" id="SSF49785">
    <property type="entry name" value="Galactose-binding domain-like"/>
    <property type="match status" value="1"/>
</dbReference>
<dbReference type="Gene3D" id="2.60.120.260">
    <property type="entry name" value="Galactose-binding domain-like"/>
    <property type="match status" value="1"/>
</dbReference>
<feature type="domain" description="DUF4982" evidence="9">
    <location>
        <begin position="646"/>
        <end position="696"/>
    </location>
</feature>
<evidence type="ECO:0000259" key="5">
    <source>
        <dbReference type="Pfam" id="PF00703"/>
    </source>
</evidence>
<evidence type="ECO:0000313" key="11">
    <source>
        <dbReference type="Proteomes" id="UP000315471"/>
    </source>
</evidence>
<evidence type="ECO:0000259" key="6">
    <source>
        <dbReference type="Pfam" id="PF02836"/>
    </source>
</evidence>
<dbReference type="RefSeq" id="WP_197171231.1">
    <property type="nucleotide sequence ID" value="NZ_SJPY01000002.1"/>
</dbReference>
<comment type="caution">
    <text evidence="10">The sequence shown here is derived from an EMBL/GenBank/DDBJ whole genome shotgun (WGS) entry which is preliminary data.</text>
</comment>
<reference evidence="10 11" key="1">
    <citation type="submission" date="2019-02" db="EMBL/GenBank/DDBJ databases">
        <title>Deep-cultivation of Planctomycetes and their phenomic and genomic characterization uncovers novel biology.</title>
        <authorList>
            <person name="Wiegand S."/>
            <person name="Jogler M."/>
            <person name="Boedeker C."/>
            <person name="Pinto D."/>
            <person name="Vollmers J."/>
            <person name="Rivas-Marin E."/>
            <person name="Kohn T."/>
            <person name="Peeters S.H."/>
            <person name="Heuer A."/>
            <person name="Rast P."/>
            <person name="Oberbeckmann S."/>
            <person name="Bunk B."/>
            <person name="Jeske O."/>
            <person name="Meyerdierks A."/>
            <person name="Storesund J.E."/>
            <person name="Kallscheuer N."/>
            <person name="Luecker S."/>
            <person name="Lage O.M."/>
            <person name="Pohl T."/>
            <person name="Merkel B.J."/>
            <person name="Hornburger P."/>
            <person name="Mueller R.-W."/>
            <person name="Bruemmer F."/>
            <person name="Labrenz M."/>
            <person name="Spormann A.M."/>
            <person name="Op Den Camp H."/>
            <person name="Overmann J."/>
            <person name="Amann R."/>
            <person name="Jetten M.S.M."/>
            <person name="Mascher T."/>
            <person name="Medema M.H."/>
            <person name="Devos D.P."/>
            <person name="Kaster A.-K."/>
            <person name="Ovreas L."/>
            <person name="Rohde M."/>
            <person name="Galperin M.Y."/>
            <person name="Jogler C."/>
        </authorList>
    </citation>
    <scope>NUCLEOTIDE SEQUENCE [LARGE SCALE GENOMIC DNA]</scope>
    <source>
        <strain evidence="10 11">Q31b</strain>
    </source>
</reference>
<dbReference type="Gene3D" id="2.60.40.10">
    <property type="entry name" value="Immunoglobulins"/>
    <property type="match status" value="2"/>
</dbReference>
<dbReference type="InterPro" id="IPR013783">
    <property type="entry name" value="Ig-like_fold"/>
</dbReference>
<organism evidence="10 11">
    <name type="scientific">Novipirellula aureliae</name>
    <dbReference type="NCBI Taxonomy" id="2527966"/>
    <lineage>
        <taxon>Bacteria</taxon>
        <taxon>Pseudomonadati</taxon>
        <taxon>Planctomycetota</taxon>
        <taxon>Planctomycetia</taxon>
        <taxon>Pirellulales</taxon>
        <taxon>Pirellulaceae</taxon>
        <taxon>Novipirellula</taxon>
    </lineage>
</organism>
<dbReference type="SUPFAM" id="SSF49303">
    <property type="entry name" value="beta-Galactosidase/glucuronidase domain"/>
    <property type="match status" value="1"/>
</dbReference>
<feature type="chain" id="PRO_5023063167" evidence="4">
    <location>
        <begin position="19"/>
        <end position="903"/>
    </location>
</feature>
<feature type="domain" description="Malectin" evidence="8">
    <location>
        <begin position="724"/>
        <end position="873"/>
    </location>
</feature>
<evidence type="ECO:0000256" key="4">
    <source>
        <dbReference type="SAM" id="SignalP"/>
    </source>
</evidence>
<dbReference type="Pfam" id="PF02837">
    <property type="entry name" value="Glyco_hydro_2_N"/>
    <property type="match status" value="1"/>
</dbReference>
<proteinExistence type="inferred from homology"/>
<keyword evidence="4" id="KW-0732">Signal</keyword>
<feature type="domain" description="Glycoside hydrolase family 2 immunoglobulin-like beta-sandwich" evidence="5">
    <location>
        <begin position="200"/>
        <end position="307"/>
    </location>
</feature>
<dbReference type="GO" id="GO:0004565">
    <property type="term" value="F:beta-galactosidase activity"/>
    <property type="evidence" value="ECO:0007669"/>
    <property type="project" value="UniProtKB-EC"/>
</dbReference>
<dbReference type="InterPro" id="IPR006102">
    <property type="entry name" value="Ig-like_GH2"/>
</dbReference>
<evidence type="ECO:0000259" key="7">
    <source>
        <dbReference type="Pfam" id="PF02837"/>
    </source>
</evidence>
<accession>A0A5C6E728</accession>
<feature type="domain" description="Glycosyl hydrolases family 2 sugar binding" evidence="7">
    <location>
        <begin position="79"/>
        <end position="184"/>
    </location>
</feature>
<feature type="signal peptide" evidence="4">
    <location>
        <begin position="1"/>
        <end position="18"/>
    </location>
</feature>
<feature type="domain" description="Glycoside hydrolase family 2 catalytic" evidence="6">
    <location>
        <begin position="314"/>
        <end position="612"/>
    </location>
</feature>
<dbReference type="Pfam" id="PF02836">
    <property type="entry name" value="Glyco_hydro_2_C"/>
    <property type="match status" value="1"/>
</dbReference>
<evidence type="ECO:0000259" key="9">
    <source>
        <dbReference type="Pfam" id="PF16355"/>
    </source>
</evidence>
<dbReference type="Pfam" id="PF16355">
    <property type="entry name" value="DUF4982"/>
    <property type="match status" value="1"/>
</dbReference>
<dbReference type="Proteomes" id="UP000315471">
    <property type="component" value="Unassembled WGS sequence"/>
</dbReference>